<gene>
    <name evidence="4" type="ordered locus">ANT_25480</name>
</gene>
<feature type="domain" description="Calcineurin-like phosphoesterase" evidence="3">
    <location>
        <begin position="61"/>
        <end position="225"/>
    </location>
</feature>
<dbReference type="GO" id="GO:0009245">
    <property type="term" value="P:lipid A biosynthetic process"/>
    <property type="evidence" value="ECO:0007669"/>
    <property type="project" value="TreeGrafter"/>
</dbReference>
<dbReference type="HOGENOM" id="CLU_025443_3_2_0"/>
<keyword evidence="5" id="KW-1185">Reference proteome</keyword>
<evidence type="ECO:0000313" key="4">
    <source>
        <dbReference type="EMBL" id="BAJ64574.1"/>
    </source>
</evidence>
<dbReference type="InterPro" id="IPR051158">
    <property type="entry name" value="Metallophosphoesterase_sf"/>
</dbReference>
<dbReference type="InterPro" id="IPR029052">
    <property type="entry name" value="Metallo-depent_PP-like"/>
</dbReference>
<organism evidence="4 5">
    <name type="scientific">Anaerolinea thermophila (strain DSM 14523 / JCM 11388 / NBRC 100420 / UNI-1)</name>
    <dbReference type="NCBI Taxonomy" id="926569"/>
    <lineage>
        <taxon>Bacteria</taxon>
        <taxon>Bacillati</taxon>
        <taxon>Chloroflexota</taxon>
        <taxon>Anaerolineae</taxon>
        <taxon>Anaerolineales</taxon>
        <taxon>Anaerolineaceae</taxon>
        <taxon>Anaerolinea</taxon>
    </lineage>
</organism>
<keyword evidence="1" id="KW-0479">Metal-binding</keyword>
<dbReference type="PANTHER" id="PTHR31302:SF31">
    <property type="entry name" value="PHOSPHODIESTERASE YAEI"/>
    <property type="match status" value="1"/>
</dbReference>
<reference evidence="4 5" key="1">
    <citation type="submission" date="2010-12" db="EMBL/GenBank/DDBJ databases">
        <title>Whole genome sequence of Anaerolinea thermophila UNI-1.</title>
        <authorList>
            <person name="Narita-Yamada S."/>
            <person name="Kishi E."/>
            <person name="Watanabe Y."/>
            <person name="Takasaki K."/>
            <person name="Ankai A."/>
            <person name="Oguchi A."/>
            <person name="Fukui S."/>
            <person name="Takahashi M."/>
            <person name="Yashiro I."/>
            <person name="Hosoyama A."/>
            <person name="Sekiguchi Y."/>
            <person name="Hanada S."/>
            <person name="Fujita N."/>
        </authorList>
    </citation>
    <scope>NUCLEOTIDE SEQUENCE [LARGE SCALE GENOMIC DNA]</scope>
    <source>
        <strain evidence="5">DSM 14523 / JCM 11388 / NBRC 100420 / UNI-1</strain>
    </source>
</reference>
<dbReference type="InterPro" id="IPR004843">
    <property type="entry name" value="Calcineurin-like_PHP"/>
</dbReference>
<dbReference type="Proteomes" id="UP000008922">
    <property type="component" value="Chromosome"/>
</dbReference>
<dbReference type="FunCoup" id="E8MZM6">
    <property type="interactions" value="141"/>
</dbReference>
<dbReference type="GO" id="GO:0046872">
    <property type="term" value="F:metal ion binding"/>
    <property type="evidence" value="ECO:0007669"/>
    <property type="project" value="UniProtKB-KW"/>
</dbReference>
<evidence type="ECO:0000256" key="1">
    <source>
        <dbReference type="ARBA" id="ARBA00022723"/>
    </source>
</evidence>
<dbReference type="OrthoDB" id="9780884at2"/>
<dbReference type="GO" id="GO:0016020">
    <property type="term" value="C:membrane"/>
    <property type="evidence" value="ECO:0007669"/>
    <property type="project" value="GOC"/>
</dbReference>
<evidence type="ECO:0000259" key="3">
    <source>
        <dbReference type="Pfam" id="PF00149"/>
    </source>
</evidence>
<dbReference type="InParanoid" id="E8MZM6"/>
<dbReference type="STRING" id="926569.ANT_25480"/>
<dbReference type="EMBL" id="AP012029">
    <property type="protein sequence ID" value="BAJ64574.1"/>
    <property type="molecule type" value="Genomic_DNA"/>
</dbReference>
<dbReference type="PANTHER" id="PTHR31302">
    <property type="entry name" value="TRANSMEMBRANE PROTEIN WITH METALLOPHOSPHOESTERASE DOMAIN-RELATED"/>
    <property type="match status" value="1"/>
</dbReference>
<dbReference type="SUPFAM" id="SSF56300">
    <property type="entry name" value="Metallo-dependent phosphatases"/>
    <property type="match status" value="1"/>
</dbReference>
<dbReference type="Gene3D" id="3.60.21.10">
    <property type="match status" value="1"/>
</dbReference>
<protein>
    <recommendedName>
        <fullName evidence="3">Calcineurin-like phosphoesterase domain-containing protein</fullName>
    </recommendedName>
</protein>
<dbReference type="eggNOG" id="COG1408">
    <property type="taxonomic scope" value="Bacteria"/>
</dbReference>
<dbReference type="AlphaFoldDB" id="E8MZM6"/>
<dbReference type="GO" id="GO:0008758">
    <property type="term" value="F:UDP-2,3-diacylglucosamine hydrolase activity"/>
    <property type="evidence" value="ECO:0007669"/>
    <property type="project" value="TreeGrafter"/>
</dbReference>
<dbReference type="Pfam" id="PF00149">
    <property type="entry name" value="Metallophos"/>
    <property type="match status" value="1"/>
</dbReference>
<keyword evidence="2" id="KW-0378">Hydrolase</keyword>
<name>E8MZM6_ANATU</name>
<dbReference type="CDD" id="cd07385">
    <property type="entry name" value="MPP_YkuE_C"/>
    <property type="match status" value="1"/>
</dbReference>
<evidence type="ECO:0000256" key="2">
    <source>
        <dbReference type="ARBA" id="ARBA00022801"/>
    </source>
</evidence>
<accession>E8MZM6</accession>
<evidence type="ECO:0000313" key="5">
    <source>
        <dbReference type="Proteomes" id="UP000008922"/>
    </source>
</evidence>
<dbReference type="KEGG" id="atm:ANT_25480"/>
<proteinExistence type="predicted"/>
<sequence>MRRMSEKISRRKALQWLAGGLVSTLCVASGLDATLLEPYQVEIVPQPLALPQECCGWRGKRLAHISDLHFGGYYTLEQAQVVLNRMRDLNPDVVMMTGDYLTRGGNIAQALSDLHEFLPELAKTFPVYAVRGNHDYGPERQRLLDIFRQSGVHLLDNQWETFSLGGEELIIAGSGSLLAHWSGVRELAEAIPADKPAILLIHEPDGADYSAYLGRFFLQLSGHSHGGQVRLPLLGALFLPELGRRYPLGLYRVGEMWLYTNRGLGTTTLPVRFRCLPEITLFELT</sequence>